<organism evidence="2">
    <name type="scientific">Gaeumannomyces tritici (strain R3-111a-1)</name>
    <name type="common">Wheat and barley take-all root rot fungus</name>
    <name type="synonym">Gaeumannomyces graminis var. tritici</name>
    <dbReference type="NCBI Taxonomy" id="644352"/>
    <lineage>
        <taxon>Eukaryota</taxon>
        <taxon>Fungi</taxon>
        <taxon>Dikarya</taxon>
        <taxon>Ascomycota</taxon>
        <taxon>Pezizomycotina</taxon>
        <taxon>Sordariomycetes</taxon>
        <taxon>Sordariomycetidae</taxon>
        <taxon>Magnaporthales</taxon>
        <taxon>Magnaporthaceae</taxon>
        <taxon>Gaeumannomyces</taxon>
    </lineage>
</organism>
<reference evidence="3" key="4">
    <citation type="journal article" date="2015" name="G3 (Bethesda)">
        <title>Genome sequences of three phytopathogenic species of the Magnaporthaceae family of fungi.</title>
        <authorList>
            <person name="Okagaki L.H."/>
            <person name="Nunes C.C."/>
            <person name="Sailsbery J."/>
            <person name="Clay B."/>
            <person name="Brown D."/>
            <person name="John T."/>
            <person name="Oh Y."/>
            <person name="Young N."/>
            <person name="Fitzgerald M."/>
            <person name="Haas B.J."/>
            <person name="Zeng Q."/>
            <person name="Young S."/>
            <person name="Adiconis X."/>
            <person name="Fan L."/>
            <person name="Levin J.Z."/>
            <person name="Mitchell T.K."/>
            <person name="Okubara P.A."/>
            <person name="Farman M.L."/>
            <person name="Kohn L.M."/>
            <person name="Birren B."/>
            <person name="Ma L.-J."/>
            <person name="Dean R.A."/>
        </authorList>
    </citation>
    <scope>NUCLEOTIDE SEQUENCE</scope>
    <source>
        <strain evidence="3">R3-111a-1</strain>
    </source>
</reference>
<dbReference type="EMBL" id="GL385400">
    <property type="protein sequence ID" value="EJT71446.1"/>
    <property type="molecule type" value="Genomic_DNA"/>
</dbReference>
<reference evidence="4" key="1">
    <citation type="submission" date="2010-07" db="EMBL/GenBank/DDBJ databases">
        <title>The genome sequence of Gaeumannomyces graminis var. tritici strain R3-111a-1.</title>
        <authorList>
            <consortium name="The Broad Institute Genome Sequencing Platform"/>
            <person name="Ma L.-J."/>
            <person name="Dead R."/>
            <person name="Young S."/>
            <person name="Zeng Q."/>
            <person name="Koehrsen M."/>
            <person name="Alvarado L."/>
            <person name="Berlin A."/>
            <person name="Chapman S.B."/>
            <person name="Chen Z."/>
            <person name="Freedman E."/>
            <person name="Gellesch M."/>
            <person name="Goldberg J."/>
            <person name="Griggs A."/>
            <person name="Gujja S."/>
            <person name="Heilman E.R."/>
            <person name="Heiman D."/>
            <person name="Hepburn T."/>
            <person name="Howarth C."/>
            <person name="Jen D."/>
            <person name="Larson L."/>
            <person name="Mehta T."/>
            <person name="Neiman D."/>
            <person name="Pearson M."/>
            <person name="Roberts A."/>
            <person name="Saif S."/>
            <person name="Shea T."/>
            <person name="Shenoy N."/>
            <person name="Sisk P."/>
            <person name="Stolte C."/>
            <person name="Sykes S."/>
            <person name="Walk T."/>
            <person name="White J."/>
            <person name="Yandava C."/>
            <person name="Haas B."/>
            <person name="Nusbaum C."/>
            <person name="Birren B."/>
        </authorList>
    </citation>
    <scope>NUCLEOTIDE SEQUENCE [LARGE SCALE GENOMIC DNA]</scope>
    <source>
        <strain evidence="4">R3-111a-1</strain>
    </source>
</reference>
<protein>
    <submittedName>
        <fullName evidence="2 3">Uncharacterized protein</fullName>
    </submittedName>
</protein>
<evidence type="ECO:0000313" key="3">
    <source>
        <dbReference type="EnsemblFungi" id="EJT71446"/>
    </source>
</evidence>
<dbReference type="GeneID" id="20351162"/>
<feature type="compositionally biased region" description="Low complexity" evidence="1">
    <location>
        <begin position="145"/>
        <end position="167"/>
    </location>
</feature>
<reference evidence="2" key="3">
    <citation type="submission" date="2010-09" db="EMBL/GenBank/DDBJ databases">
        <title>Annotation of Gaeumannomyces graminis var. tritici R3-111a-1.</title>
        <authorList>
            <consortium name="The Broad Institute Genome Sequencing Platform"/>
            <person name="Ma L.-J."/>
            <person name="Dead R."/>
            <person name="Young S.K."/>
            <person name="Zeng Q."/>
            <person name="Gargeya S."/>
            <person name="Fitzgerald M."/>
            <person name="Haas B."/>
            <person name="Abouelleil A."/>
            <person name="Alvarado L."/>
            <person name="Arachchi H.M."/>
            <person name="Berlin A."/>
            <person name="Brown A."/>
            <person name="Chapman S.B."/>
            <person name="Chen Z."/>
            <person name="Dunbar C."/>
            <person name="Freedman E."/>
            <person name="Gearin G."/>
            <person name="Gellesch M."/>
            <person name="Goldberg J."/>
            <person name="Griggs A."/>
            <person name="Gujja S."/>
            <person name="Heiman D."/>
            <person name="Howarth C."/>
            <person name="Larson L."/>
            <person name="Lui A."/>
            <person name="MacDonald P.J.P."/>
            <person name="Mehta T."/>
            <person name="Montmayeur A."/>
            <person name="Murphy C."/>
            <person name="Neiman D."/>
            <person name="Pearson M."/>
            <person name="Priest M."/>
            <person name="Roberts A."/>
            <person name="Saif S."/>
            <person name="Shea T."/>
            <person name="Shenoy N."/>
            <person name="Sisk P."/>
            <person name="Stolte C."/>
            <person name="Sykes S."/>
            <person name="Yandava C."/>
            <person name="Wortman J."/>
            <person name="Nusbaum C."/>
            <person name="Birren B."/>
        </authorList>
    </citation>
    <scope>NUCLEOTIDE SEQUENCE</scope>
    <source>
        <strain evidence="2">R3-111a-1</strain>
    </source>
</reference>
<dbReference type="VEuPathDB" id="FungiDB:GGTG_10704"/>
<dbReference type="STRING" id="644352.J3PB30"/>
<feature type="compositionally biased region" description="Basic residues" evidence="1">
    <location>
        <begin position="80"/>
        <end position="89"/>
    </location>
</feature>
<keyword evidence="4" id="KW-1185">Reference proteome</keyword>
<name>J3PB30_GAET3</name>
<gene>
    <name evidence="3" type="primary">20351162</name>
    <name evidence="2" type="ORF">GGTG_10704</name>
</gene>
<dbReference type="RefSeq" id="XP_009226843.1">
    <property type="nucleotide sequence ID" value="XM_009228579.1"/>
</dbReference>
<dbReference type="Proteomes" id="UP000006039">
    <property type="component" value="Unassembled WGS sequence"/>
</dbReference>
<dbReference type="AlphaFoldDB" id="J3PB30"/>
<feature type="compositionally biased region" description="Low complexity" evidence="1">
    <location>
        <begin position="183"/>
        <end position="198"/>
    </location>
</feature>
<evidence type="ECO:0000313" key="4">
    <source>
        <dbReference type="Proteomes" id="UP000006039"/>
    </source>
</evidence>
<sequence>MDGQITETTGPLPAPRAAWCQGPAIRVRRYVQNGFERATERGTSGEFSTGADEGFPLEHATVYITLGGDDVSSYALAKNRDRRSRKGRHDSRGSEHAVQMTGRGPTIISGVEDGTAPRPRPPPSPPTAGAAGFELGRRRSPVHLASRIAAGPGPSAAPYAGPRAGRACGSCAGTCPRRRSSRTSRTSTSTRRPSPSSTAGGPVYMRSRDRGPPEE</sequence>
<reference evidence="3" key="5">
    <citation type="submission" date="2018-04" db="UniProtKB">
        <authorList>
            <consortium name="EnsemblFungi"/>
        </authorList>
    </citation>
    <scope>IDENTIFICATION</scope>
    <source>
        <strain evidence="3">R3-111a-1</strain>
    </source>
</reference>
<dbReference type="HOGENOM" id="CLU_1283333_0_0_1"/>
<accession>J3PB30</accession>
<evidence type="ECO:0000313" key="2">
    <source>
        <dbReference type="EMBL" id="EJT71446.1"/>
    </source>
</evidence>
<dbReference type="OrthoDB" id="3922785at2759"/>
<proteinExistence type="predicted"/>
<feature type="compositionally biased region" description="Basic and acidic residues" evidence="1">
    <location>
        <begin position="206"/>
        <end position="215"/>
    </location>
</feature>
<reference evidence="2" key="2">
    <citation type="submission" date="2010-07" db="EMBL/GenBank/DDBJ databases">
        <authorList>
            <consortium name="The Broad Institute Genome Sequencing Platform"/>
            <consortium name="Broad Institute Genome Sequencing Center for Infectious Disease"/>
            <person name="Ma L.-J."/>
            <person name="Dead R."/>
            <person name="Young S."/>
            <person name="Zeng Q."/>
            <person name="Koehrsen M."/>
            <person name="Alvarado L."/>
            <person name="Berlin A."/>
            <person name="Chapman S.B."/>
            <person name="Chen Z."/>
            <person name="Freedman E."/>
            <person name="Gellesch M."/>
            <person name="Goldberg J."/>
            <person name="Griggs A."/>
            <person name="Gujja S."/>
            <person name="Heilman E.R."/>
            <person name="Heiman D."/>
            <person name="Hepburn T."/>
            <person name="Howarth C."/>
            <person name="Jen D."/>
            <person name="Larson L."/>
            <person name="Mehta T."/>
            <person name="Neiman D."/>
            <person name="Pearson M."/>
            <person name="Roberts A."/>
            <person name="Saif S."/>
            <person name="Shea T."/>
            <person name="Shenoy N."/>
            <person name="Sisk P."/>
            <person name="Stolte C."/>
            <person name="Sykes S."/>
            <person name="Walk T."/>
            <person name="White J."/>
            <person name="Yandava C."/>
            <person name="Haas B."/>
            <person name="Nusbaum C."/>
            <person name="Birren B."/>
        </authorList>
    </citation>
    <scope>NUCLEOTIDE SEQUENCE</scope>
    <source>
        <strain evidence="2">R3-111a-1</strain>
    </source>
</reference>
<feature type="region of interest" description="Disordered" evidence="1">
    <location>
        <begin position="75"/>
        <end position="215"/>
    </location>
</feature>
<dbReference type="EnsemblFungi" id="EJT71446">
    <property type="protein sequence ID" value="EJT71446"/>
    <property type="gene ID" value="GGTG_10704"/>
</dbReference>
<evidence type="ECO:0000256" key="1">
    <source>
        <dbReference type="SAM" id="MobiDB-lite"/>
    </source>
</evidence>